<dbReference type="Pfam" id="PF10170">
    <property type="entry name" value="C6_DPF"/>
    <property type="match status" value="1"/>
</dbReference>
<comment type="similarity">
    <text evidence="1">Belongs to the CDPF1 family.</text>
</comment>
<evidence type="ECO:0000313" key="5">
    <source>
        <dbReference type="Proteomes" id="UP000601435"/>
    </source>
</evidence>
<dbReference type="PRINTS" id="PR01995">
    <property type="entry name" value="UPF0595"/>
</dbReference>
<dbReference type="EMBL" id="CAJNJA010028253">
    <property type="protein sequence ID" value="CAE7597589.1"/>
    <property type="molecule type" value="Genomic_DNA"/>
</dbReference>
<protein>
    <recommendedName>
        <fullName evidence="2">Cysteine-rich DPF motif domain-containing protein 1</fullName>
    </recommendedName>
</protein>
<dbReference type="InterPro" id="IPR018785">
    <property type="entry name" value="CDPF1_dom"/>
</dbReference>
<dbReference type="Proteomes" id="UP000601435">
    <property type="component" value="Unassembled WGS sequence"/>
</dbReference>
<dbReference type="PANTHER" id="PTHR31849">
    <property type="entry name" value="CYSTEINE-RICH PDF MOTIF DOMAIN-CONTAINING PROTEIN 1"/>
    <property type="match status" value="1"/>
</dbReference>
<feature type="domain" description="Cysteine-rich DPF motif" evidence="3">
    <location>
        <begin position="9"/>
        <end position="79"/>
    </location>
</feature>
<proteinExistence type="inferred from homology"/>
<reference evidence="4" key="1">
    <citation type="submission" date="2021-02" db="EMBL/GenBank/DDBJ databases">
        <authorList>
            <person name="Dougan E. K."/>
            <person name="Rhodes N."/>
            <person name="Thang M."/>
            <person name="Chan C."/>
        </authorList>
    </citation>
    <scope>NUCLEOTIDE SEQUENCE</scope>
</reference>
<evidence type="ECO:0000313" key="4">
    <source>
        <dbReference type="EMBL" id="CAE7597589.1"/>
    </source>
</evidence>
<keyword evidence="5" id="KW-1185">Reference proteome</keyword>
<comment type="caution">
    <text evidence="4">The sequence shown here is derived from an EMBL/GenBank/DDBJ whole genome shotgun (WGS) entry which is preliminary data.</text>
</comment>
<accession>A0A812UXQ7</accession>
<organism evidence="4 5">
    <name type="scientific">Symbiodinium necroappetens</name>
    <dbReference type="NCBI Taxonomy" id="1628268"/>
    <lineage>
        <taxon>Eukaryota</taxon>
        <taxon>Sar</taxon>
        <taxon>Alveolata</taxon>
        <taxon>Dinophyceae</taxon>
        <taxon>Suessiales</taxon>
        <taxon>Symbiodiniaceae</taxon>
        <taxon>Symbiodinium</taxon>
    </lineage>
</organism>
<name>A0A812UXQ7_9DINO</name>
<gene>
    <name evidence="4" type="primary">CDPF1</name>
    <name evidence="4" type="ORF">SNEC2469_LOCUS17151</name>
</gene>
<sequence length="113" mass="12468">MPPKPRGDFVCSVCGFRCRYDYFGKTPPFEHEAVRWVEDIFALKNPSPAEYGSVQSICLGALCSVCASPVCVDDKCSLWRSWARRWPGKSLDAVAGRAQVLQAPLLQNLFAAG</sequence>
<evidence type="ECO:0000256" key="1">
    <source>
        <dbReference type="ARBA" id="ARBA00007917"/>
    </source>
</evidence>
<dbReference type="InterPro" id="IPR042426">
    <property type="entry name" value="CDPF1"/>
</dbReference>
<evidence type="ECO:0000259" key="3">
    <source>
        <dbReference type="Pfam" id="PF10170"/>
    </source>
</evidence>
<dbReference type="PANTHER" id="PTHR31849:SF1">
    <property type="entry name" value="CYSTEINE-RICH DPF MOTIF DOMAIN-CONTAINING PROTEIN 1"/>
    <property type="match status" value="1"/>
</dbReference>
<dbReference type="AlphaFoldDB" id="A0A812UXQ7"/>
<dbReference type="OrthoDB" id="191995at2759"/>
<evidence type="ECO:0000256" key="2">
    <source>
        <dbReference type="ARBA" id="ARBA00014801"/>
    </source>
</evidence>